<protein>
    <submittedName>
        <fullName evidence="3">Uncharacterized protein</fullName>
    </submittedName>
</protein>
<dbReference type="AlphaFoldDB" id="A0AAE0GXZ3"/>
<keyword evidence="4" id="KW-1185">Reference proteome</keyword>
<gene>
    <name evidence="3" type="ORF">CYMTET_6027</name>
</gene>
<evidence type="ECO:0000313" key="4">
    <source>
        <dbReference type="Proteomes" id="UP001190700"/>
    </source>
</evidence>
<feature type="coiled-coil region" evidence="1">
    <location>
        <begin position="110"/>
        <end position="137"/>
    </location>
</feature>
<accession>A0AAE0GXZ3</accession>
<evidence type="ECO:0000256" key="2">
    <source>
        <dbReference type="SAM" id="MobiDB-lite"/>
    </source>
</evidence>
<evidence type="ECO:0000256" key="1">
    <source>
        <dbReference type="SAM" id="Coils"/>
    </source>
</evidence>
<evidence type="ECO:0000313" key="3">
    <source>
        <dbReference type="EMBL" id="KAK3286417.1"/>
    </source>
</evidence>
<dbReference type="Proteomes" id="UP001190700">
    <property type="component" value="Unassembled WGS sequence"/>
</dbReference>
<feature type="compositionally biased region" description="Low complexity" evidence="2">
    <location>
        <begin position="164"/>
        <end position="178"/>
    </location>
</feature>
<organism evidence="3 4">
    <name type="scientific">Cymbomonas tetramitiformis</name>
    <dbReference type="NCBI Taxonomy" id="36881"/>
    <lineage>
        <taxon>Eukaryota</taxon>
        <taxon>Viridiplantae</taxon>
        <taxon>Chlorophyta</taxon>
        <taxon>Pyramimonadophyceae</taxon>
        <taxon>Pyramimonadales</taxon>
        <taxon>Pyramimonadaceae</taxon>
        <taxon>Cymbomonas</taxon>
    </lineage>
</organism>
<reference evidence="3 4" key="1">
    <citation type="journal article" date="2015" name="Genome Biol. Evol.">
        <title>Comparative Genomics of a Bacterivorous Green Alga Reveals Evolutionary Causalities and Consequences of Phago-Mixotrophic Mode of Nutrition.</title>
        <authorList>
            <person name="Burns J.A."/>
            <person name="Paasch A."/>
            <person name="Narechania A."/>
            <person name="Kim E."/>
        </authorList>
    </citation>
    <scope>NUCLEOTIDE SEQUENCE [LARGE SCALE GENOMIC DNA]</scope>
    <source>
        <strain evidence="3 4">PLY_AMNH</strain>
    </source>
</reference>
<proteinExistence type="predicted"/>
<comment type="caution">
    <text evidence="3">The sequence shown here is derived from an EMBL/GenBank/DDBJ whole genome shotgun (WGS) entry which is preliminary data.</text>
</comment>
<sequence length="237" mass="25368">MAEGRYAASWDFADYSEVAQTRSNPESMADGRLAAIRDLCNYSEAVQTASEKLKIKEDEGTALRKELEQAGQAGEAKQETALREAQESYVSCNKDLESKVEELGVMSTDLVAAQKQIKELEEVIAGHQAKIAAVHEELHDALTSEANHTDPLPGPAETTEGARSESTTTPESATATPEGTVIPEPEKVAEASIEVSDAEAESPPPTAPQGESVPEQKDIKEPIGQLTQVQHEGGDDL</sequence>
<dbReference type="EMBL" id="LGRX02001276">
    <property type="protein sequence ID" value="KAK3286417.1"/>
    <property type="molecule type" value="Genomic_DNA"/>
</dbReference>
<name>A0AAE0GXZ3_9CHLO</name>
<feature type="region of interest" description="Disordered" evidence="2">
    <location>
        <begin position="145"/>
        <end position="237"/>
    </location>
</feature>
<keyword evidence="1" id="KW-0175">Coiled coil</keyword>